<dbReference type="PROSITE" id="PS00198">
    <property type="entry name" value="4FE4S_FER_1"/>
    <property type="match status" value="1"/>
</dbReference>
<dbReference type="Pfam" id="PF12838">
    <property type="entry name" value="Fer4_7"/>
    <property type="match status" value="1"/>
</dbReference>
<dbReference type="InterPro" id="IPR019575">
    <property type="entry name" value="Nuop51_4Fe4S-bd"/>
</dbReference>
<dbReference type="InterPro" id="IPR037207">
    <property type="entry name" value="Nuop51_4Fe4S-bd_sf"/>
</dbReference>
<dbReference type="EMBL" id="CP002106">
    <property type="protein sequence ID" value="ADK68117.1"/>
    <property type="molecule type" value="Genomic_DNA"/>
</dbReference>
<accession>E1QVG4</accession>
<dbReference type="SMART" id="SM00928">
    <property type="entry name" value="NADH_4Fe-4S"/>
    <property type="match status" value="1"/>
</dbReference>
<dbReference type="Pfam" id="PF10589">
    <property type="entry name" value="NADH_4Fe-4S"/>
    <property type="match status" value="1"/>
</dbReference>
<reference evidence="5 6" key="1">
    <citation type="journal article" date="2010" name="Stand. Genomic Sci.">
        <title>Complete genome sequence of Olsenella uli type strain (VPI D76D-27C).</title>
        <authorList>
            <person name="Goker M."/>
            <person name="Held B."/>
            <person name="Lucas S."/>
            <person name="Nolan M."/>
            <person name="Yasawong M."/>
            <person name="Glavina Del Rio T."/>
            <person name="Tice H."/>
            <person name="Cheng J.F."/>
            <person name="Bruce D."/>
            <person name="Detter J.C."/>
            <person name="Tapia R."/>
            <person name="Han C."/>
            <person name="Goodwin L."/>
            <person name="Pitluck S."/>
            <person name="Liolios K."/>
            <person name="Ivanova N."/>
            <person name="Mavromatis K."/>
            <person name="Mikhailova N."/>
            <person name="Pati A."/>
            <person name="Chen A."/>
            <person name="Palaniappan K."/>
            <person name="Land M."/>
            <person name="Hauser L."/>
            <person name="Chang Y.J."/>
            <person name="Jeffries C.D."/>
            <person name="Rohde M."/>
            <person name="Sikorski J."/>
            <person name="Pukall R."/>
            <person name="Woyke T."/>
            <person name="Bristow J."/>
            <person name="Eisen J.A."/>
            <person name="Markowitz V."/>
            <person name="Hugenholtz P."/>
            <person name="Kyrpides N.C."/>
            <person name="Klenk H.P."/>
            <person name="Lapidus A."/>
        </authorList>
    </citation>
    <scope>NUCLEOTIDE SEQUENCE [LARGE SCALE GENOMIC DNA]</scope>
    <source>
        <strain evidence="6">ATCC 49627 / DSM 7084 / CIP 109912 / JCM 12494 / NCIMB 702895 / VPI D76D-27C</strain>
    </source>
</reference>
<keyword evidence="2" id="KW-0408">Iron</keyword>
<gene>
    <name evidence="5" type="ordered locus">Olsu_1006</name>
</gene>
<dbReference type="eggNOG" id="COG1036">
    <property type="taxonomic scope" value="Bacteria"/>
</dbReference>
<dbReference type="Proteomes" id="UP000000333">
    <property type="component" value="Chromosome"/>
</dbReference>
<dbReference type="SUPFAM" id="SSF140490">
    <property type="entry name" value="Nqo1C-terminal domain-like"/>
    <property type="match status" value="1"/>
</dbReference>
<protein>
    <submittedName>
        <fullName evidence="5">NADH ubiquinone oxidoreductase, F subunit, iron sulfur binding protein</fullName>
    </submittedName>
</protein>
<keyword evidence="3" id="KW-0411">Iron-sulfur</keyword>
<dbReference type="PANTHER" id="PTHR43578">
    <property type="entry name" value="NADH-QUINONE OXIDOREDUCTASE SUBUNIT F"/>
    <property type="match status" value="1"/>
</dbReference>
<name>E1QVG4_OLSUV</name>
<evidence type="ECO:0000313" key="5">
    <source>
        <dbReference type="EMBL" id="ADK68117.1"/>
    </source>
</evidence>
<dbReference type="RefSeq" id="WP_013251869.1">
    <property type="nucleotide sequence ID" value="NC_014363.1"/>
</dbReference>
<dbReference type="OrthoDB" id="9805533at2"/>
<dbReference type="eggNOG" id="COG1894">
    <property type="taxonomic scope" value="Bacteria"/>
</dbReference>
<feature type="domain" description="4Fe-4S ferredoxin-type" evidence="4">
    <location>
        <begin position="311"/>
        <end position="340"/>
    </location>
</feature>
<dbReference type="STRING" id="633147.Olsu_1006"/>
<dbReference type="KEGG" id="ols:Olsu_1006"/>
<dbReference type="AlphaFoldDB" id="E1QVG4"/>
<dbReference type="SUPFAM" id="SSF54862">
    <property type="entry name" value="4Fe-4S ferredoxins"/>
    <property type="match status" value="1"/>
</dbReference>
<dbReference type="InterPro" id="IPR017900">
    <property type="entry name" value="4Fe4S_Fe_S_CS"/>
</dbReference>
<dbReference type="PROSITE" id="PS51379">
    <property type="entry name" value="4FE4S_FER_2"/>
    <property type="match status" value="2"/>
</dbReference>
<dbReference type="HOGENOM" id="CLU_780405_0_0_11"/>
<dbReference type="GO" id="GO:0046872">
    <property type="term" value="F:metal ion binding"/>
    <property type="evidence" value="ECO:0007669"/>
    <property type="project" value="UniProtKB-KW"/>
</dbReference>
<dbReference type="GeneID" id="78513236"/>
<sequence length="355" mass="38357">MTIINFMPVYRQAPVSLRLLEERLDEAVERAASEDVTLILPKGRTDLASRFGEGKVVLADETIGFLYGNDTAAAKLLSGEKPVPSSVTGAAEDEVVSGEAWLCGQDGTKRVWLEGANDPVEVDATTTAAGLLSVTAVPTEGLRAVYLGYPQSRFLVPGELDEPMELSCDYMCVYTDANCMANALHEIATTFHRECCGRCVFGYEGGYQLETILGDAVGKRGRMGDLDLMRDLCPTMSTQSLCELGRIMARTVQEGIDLFGDELDRHVSKRSCPAGECKAFMTYHILVSRCTGCGDCLAACEEDAITGKDKFVHVIDQKACIQCGRCLEACGEGAVVMAGARKPKTPPRPIPCKRS</sequence>
<dbReference type="GO" id="GO:0051539">
    <property type="term" value="F:4 iron, 4 sulfur cluster binding"/>
    <property type="evidence" value="ECO:0007669"/>
    <property type="project" value="InterPro"/>
</dbReference>
<evidence type="ECO:0000256" key="3">
    <source>
        <dbReference type="ARBA" id="ARBA00023014"/>
    </source>
</evidence>
<keyword evidence="5" id="KW-0830">Ubiquinone</keyword>
<keyword evidence="1" id="KW-0479">Metal-binding</keyword>
<dbReference type="Gene3D" id="1.20.1440.230">
    <property type="entry name" value="NADH-ubiquinone oxidoreductase 51kDa subunit, iron-sulphur binding domain"/>
    <property type="match status" value="1"/>
</dbReference>
<evidence type="ECO:0000313" key="6">
    <source>
        <dbReference type="Proteomes" id="UP000000333"/>
    </source>
</evidence>
<feature type="domain" description="4Fe-4S ferredoxin-type" evidence="4">
    <location>
        <begin position="281"/>
        <end position="310"/>
    </location>
</feature>
<organism evidence="5 6">
    <name type="scientific">Olsenella uli (strain ATCC 49627 / DSM 7084 / CCUG 31166 / CIP 109912 / JCM 12494 / LMG 11480 / NCIMB 702895 / VPI D76D-27C)</name>
    <name type="common">Lactobacillus uli</name>
    <dbReference type="NCBI Taxonomy" id="633147"/>
    <lineage>
        <taxon>Bacteria</taxon>
        <taxon>Bacillati</taxon>
        <taxon>Actinomycetota</taxon>
        <taxon>Coriobacteriia</taxon>
        <taxon>Coriobacteriales</taxon>
        <taxon>Atopobiaceae</taxon>
        <taxon>Olsenella</taxon>
    </lineage>
</organism>
<dbReference type="InterPro" id="IPR017896">
    <property type="entry name" value="4Fe4S_Fe-S-bd"/>
</dbReference>
<evidence type="ECO:0000256" key="2">
    <source>
        <dbReference type="ARBA" id="ARBA00023004"/>
    </source>
</evidence>
<proteinExistence type="predicted"/>
<evidence type="ECO:0000259" key="4">
    <source>
        <dbReference type="PROSITE" id="PS51379"/>
    </source>
</evidence>
<evidence type="ECO:0000256" key="1">
    <source>
        <dbReference type="ARBA" id="ARBA00022723"/>
    </source>
</evidence>
<keyword evidence="6" id="KW-1185">Reference proteome</keyword>
<dbReference type="PANTHER" id="PTHR43578:SF3">
    <property type="entry name" value="NADH-QUINONE OXIDOREDUCTASE SUBUNIT F"/>
    <property type="match status" value="1"/>
</dbReference>
<dbReference type="Gene3D" id="3.30.70.20">
    <property type="match status" value="1"/>
</dbReference>
<dbReference type="PATRIC" id="fig|633147.7.peg.540"/>